<feature type="transmembrane region" description="Helical" evidence="6">
    <location>
        <begin position="170"/>
        <end position="190"/>
    </location>
</feature>
<feature type="transmembrane region" description="Helical" evidence="6">
    <location>
        <begin position="237"/>
        <end position="262"/>
    </location>
</feature>
<keyword evidence="9" id="KW-1185">Reference proteome</keyword>
<keyword evidence="2 6" id="KW-0812">Transmembrane</keyword>
<comment type="caution">
    <text evidence="8">The sequence shown here is derived from an EMBL/GenBank/DDBJ whole genome shotgun (WGS) entry which is preliminary data.</text>
</comment>
<dbReference type="EMBL" id="JAMTCG010000005">
    <property type="protein sequence ID" value="MCP2161808.1"/>
    <property type="molecule type" value="Genomic_DNA"/>
</dbReference>
<evidence type="ECO:0000256" key="1">
    <source>
        <dbReference type="ARBA" id="ARBA00004141"/>
    </source>
</evidence>
<feature type="transmembrane region" description="Helical" evidence="6">
    <location>
        <begin position="340"/>
        <end position="357"/>
    </location>
</feature>
<keyword evidence="4 6" id="KW-0472">Membrane</keyword>
<feature type="transmembrane region" description="Helical" evidence="6">
    <location>
        <begin position="316"/>
        <end position="334"/>
    </location>
</feature>
<feature type="domain" description="SLC26A/SulP transporter" evidence="7">
    <location>
        <begin position="16"/>
        <end position="374"/>
    </location>
</feature>
<evidence type="ECO:0000259" key="7">
    <source>
        <dbReference type="Pfam" id="PF00916"/>
    </source>
</evidence>
<dbReference type="Proteomes" id="UP001205740">
    <property type="component" value="Unassembled WGS sequence"/>
</dbReference>
<feature type="transmembrane region" description="Helical" evidence="6">
    <location>
        <begin position="197"/>
        <end position="217"/>
    </location>
</feature>
<feature type="transmembrane region" description="Helical" evidence="6">
    <location>
        <begin position="87"/>
        <end position="108"/>
    </location>
</feature>
<dbReference type="Pfam" id="PF00916">
    <property type="entry name" value="Sulfate_transp"/>
    <property type="match status" value="1"/>
</dbReference>
<feature type="transmembrane region" description="Helical" evidence="6">
    <location>
        <begin position="369"/>
        <end position="400"/>
    </location>
</feature>
<feature type="transmembrane region" description="Helical" evidence="6">
    <location>
        <begin position="47"/>
        <end position="67"/>
    </location>
</feature>
<feature type="compositionally biased region" description="Low complexity" evidence="5">
    <location>
        <begin position="527"/>
        <end position="544"/>
    </location>
</feature>
<dbReference type="PANTHER" id="PTHR11814">
    <property type="entry name" value="SULFATE TRANSPORTER"/>
    <property type="match status" value="1"/>
</dbReference>
<evidence type="ECO:0000313" key="8">
    <source>
        <dbReference type="EMBL" id="MCP2161808.1"/>
    </source>
</evidence>
<name>A0ABT1H5E5_9NOCA</name>
<comment type="subcellular location">
    <subcellularLocation>
        <location evidence="1">Membrane</location>
        <topology evidence="1">Multi-pass membrane protein</topology>
    </subcellularLocation>
</comment>
<evidence type="ECO:0000256" key="3">
    <source>
        <dbReference type="ARBA" id="ARBA00022989"/>
    </source>
</evidence>
<dbReference type="InterPro" id="IPR011547">
    <property type="entry name" value="SLC26A/SulP_dom"/>
</dbReference>
<keyword evidence="3 6" id="KW-1133">Transmembrane helix</keyword>
<sequence>MHRPAALSPASLRDVLRYDVPSSLVVFLVALPLSLGIAIASDAPVMAGLIAAVVGGIVAGALGGAPLQVSGPAAGLTVVVAELVATFGWKVTTFITVGAGVLQILFGLSRIASAALAIAPVVVHAMLAGIGVTIALQQIHVLLGGTTQSSAWENVAALPGSIADVSWPELLVGGIVVVVMLGWPSLPASVRKVPGPLVAIVAATAVSLAAGLSVDRISLDGNFFQALALPELPSGNWGAVVLGIITVALIASVESLLSAVAVDKMHTGPRTDFNREMLGQGTGNIVSGMAGGLPITGVIVRSTANVASGARTRASAILHGVWVLVFAVMLTAVVEQIPMAALAGLLVVIGVQLVKLAHMRTALRTGDLVVYVITILSVVFLNLLEGVGIGLALAVGIVVWRVVRASITSQPFGTPGSRQWEVAIRGSLSFLSLPRLNRALAEVPAGAHVTISIDADFLDHAASELIGDWTWAHEAGGGTVVVEETGMALLADASTAPPRRHQVRRRVLGMTPWRSRRTARARPCVPSAPASTAITATTSTTCES</sequence>
<gene>
    <name evidence="8" type="ORF">LX12_003007</name>
</gene>
<feature type="transmembrane region" description="Helical" evidence="6">
    <location>
        <begin position="20"/>
        <end position="40"/>
    </location>
</feature>
<accession>A0ABT1H5E5</accession>
<organism evidence="8 9">
    <name type="scientific">Williamsia serinedens</name>
    <dbReference type="NCBI Taxonomy" id="391736"/>
    <lineage>
        <taxon>Bacteria</taxon>
        <taxon>Bacillati</taxon>
        <taxon>Actinomycetota</taxon>
        <taxon>Actinomycetes</taxon>
        <taxon>Mycobacteriales</taxon>
        <taxon>Nocardiaceae</taxon>
        <taxon>Williamsia</taxon>
    </lineage>
</organism>
<feature type="region of interest" description="Disordered" evidence="5">
    <location>
        <begin position="518"/>
        <end position="544"/>
    </location>
</feature>
<dbReference type="InterPro" id="IPR001902">
    <property type="entry name" value="SLC26A/SulP_fam"/>
</dbReference>
<feature type="transmembrane region" description="Helical" evidence="6">
    <location>
        <begin position="115"/>
        <end position="136"/>
    </location>
</feature>
<evidence type="ECO:0000256" key="5">
    <source>
        <dbReference type="SAM" id="MobiDB-lite"/>
    </source>
</evidence>
<evidence type="ECO:0000256" key="4">
    <source>
        <dbReference type="ARBA" id="ARBA00023136"/>
    </source>
</evidence>
<evidence type="ECO:0000313" key="9">
    <source>
        <dbReference type="Proteomes" id="UP001205740"/>
    </source>
</evidence>
<protein>
    <submittedName>
        <fullName evidence="8">Sulfate permease, MFS superfamily</fullName>
    </submittedName>
</protein>
<evidence type="ECO:0000256" key="6">
    <source>
        <dbReference type="SAM" id="Phobius"/>
    </source>
</evidence>
<proteinExistence type="predicted"/>
<evidence type="ECO:0000256" key="2">
    <source>
        <dbReference type="ARBA" id="ARBA00022692"/>
    </source>
</evidence>
<reference evidence="8 9" key="1">
    <citation type="submission" date="2022-06" db="EMBL/GenBank/DDBJ databases">
        <title>Genomic Encyclopedia of Archaeal and Bacterial Type Strains, Phase II (KMG-II): from individual species to whole genera.</title>
        <authorList>
            <person name="Goeker M."/>
        </authorList>
    </citation>
    <scope>NUCLEOTIDE SEQUENCE [LARGE SCALE GENOMIC DNA]</scope>
    <source>
        <strain evidence="8 9">DSM 45037</strain>
    </source>
</reference>